<dbReference type="Gene3D" id="2.130.10.10">
    <property type="entry name" value="YVTN repeat-like/Quinoprotein amine dehydrogenase"/>
    <property type="match status" value="2"/>
</dbReference>
<feature type="compositionally biased region" description="Acidic residues" evidence="5">
    <location>
        <begin position="54"/>
        <end position="64"/>
    </location>
</feature>
<dbReference type="GO" id="GO:0005634">
    <property type="term" value="C:nucleus"/>
    <property type="evidence" value="ECO:0007669"/>
    <property type="project" value="TreeGrafter"/>
</dbReference>
<dbReference type="PROSITE" id="PS00678">
    <property type="entry name" value="WD_REPEATS_1"/>
    <property type="match status" value="2"/>
</dbReference>
<dbReference type="SMART" id="SM00320">
    <property type="entry name" value="WD40"/>
    <property type="match status" value="5"/>
</dbReference>
<feature type="region of interest" description="Disordered" evidence="5">
    <location>
        <begin position="446"/>
        <end position="467"/>
    </location>
</feature>
<keyword evidence="1" id="KW-0597">Phosphoprotein</keyword>
<evidence type="ECO:0000313" key="7">
    <source>
        <dbReference type="EMBL" id="RLU16660.1"/>
    </source>
</evidence>
<dbReference type="OrthoDB" id="270624at2759"/>
<feature type="compositionally biased region" description="Polar residues" evidence="5">
    <location>
        <begin position="66"/>
        <end position="76"/>
    </location>
</feature>
<dbReference type="InterPro" id="IPR015943">
    <property type="entry name" value="WD40/YVTN_repeat-like_dom_sf"/>
</dbReference>
<dbReference type="InterPro" id="IPR044285">
    <property type="entry name" value="PWP1"/>
</dbReference>
<dbReference type="InterPro" id="IPR001680">
    <property type="entry name" value="WD40_rpt"/>
</dbReference>
<evidence type="ECO:0000256" key="2">
    <source>
        <dbReference type="ARBA" id="ARBA00022574"/>
    </source>
</evidence>
<keyword evidence="8" id="KW-1185">Reference proteome</keyword>
<feature type="region of interest" description="Disordered" evidence="5">
    <location>
        <begin position="48"/>
        <end position="82"/>
    </location>
</feature>
<evidence type="ECO:0000313" key="8">
    <source>
        <dbReference type="Proteomes" id="UP000053097"/>
    </source>
</evidence>
<evidence type="ECO:0000256" key="4">
    <source>
        <dbReference type="PROSITE-ProRule" id="PRU00221"/>
    </source>
</evidence>
<evidence type="ECO:0000256" key="1">
    <source>
        <dbReference type="ARBA" id="ARBA00022553"/>
    </source>
</evidence>
<dbReference type="InterPro" id="IPR036322">
    <property type="entry name" value="WD40_repeat_dom_sf"/>
</dbReference>
<dbReference type="PROSITE" id="PS50294">
    <property type="entry name" value="WD_REPEATS_REGION"/>
    <property type="match status" value="2"/>
</dbReference>
<reference evidence="7" key="2">
    <citation type="journal article" date="2018" name="Genome Res.">
        <title>The genomic architecture and molecular evolution of ant odorant receptors.</title>
        <authorList>
            <person name="McKenzie S.K."/>
            <person name="Kronauer D.J.C."/>
        </authorList>
    </citation>
    <scope>NUCLEOTIDE SEQUENCE [LARGE SCALE GENOMIC DNA]</scope>
    <source>
        <strain evidence="7">Clonal line C1</strain>
    </source>
</reference>
<dbReference type="Proteomes" id="UP000053097">
    <property type="component" value="Unassembled WGS sequence"/>
</dbReference>
<dbReference type="SUPFAM" id="SSF50978">
    <property type="entry name" value="WD40 repeat-like"/>
    <property type="match status" value="1"/>
</dbReference>
<name>A0A026WL90_OOCBI</name>
<organism evidence="6 8">
    <name type="scientific">Ooceraea biroi</name>
    <name type="common">Clonal raider ant</name>
    <name type="synonym">Cerapachys biroi</name>
    <dbReference type="NCBI Taxonomy" id="2015173"/>
    <lineage>
        <taxon>Eukaryota</taxon>
        <taxon>Metazoa</taxon>
        <taxon>Ecdysozoa</taxon>
        <taxon>Arthropoda</taxon>
        <taxon>Hexapoda</taxon>
        <taxon>Insecta</taxon>
        <taxon>Pterygota</taxon>
        <taxon>Neoptera</taxon>
        <taxon>Endopterygota</taxon>
        <taxon>Hymenoptera</taxon>
        <taxon>Apocrita</taxon>
        <taxon>Aculeata</taxon>
        <taxon>Formicoidea</taxon>
        <taxon>Formicidae</taxon>
        <taxon>Dorylinae</taxon>
        <taxon>Ooceraea</taxon>
    </lineage>
</organism>
<reference evidence="6 8" key="1">
    <citation type="journal article" date="2014" name="Curr. Biol.">
        <title>The genome of the clonal raider ant Cerapachys biroi.</title>
        <authorList>
            <person name="Oxley P.R."/>
            <person name="Ji L."/>
            <person name="Fetter-Pruneda I."/>
            <person name="McKenzie S.K."/>
            <person name="Li C."/>
            <person name="Hu H."/>
            <person name="Zhang G."/>
            <person name="Kronauer D.J."/>
        </authorList>
    </citation>
    <scope>NUCLEOTIDE SEQUENCE [LARGE SCALE GENOMIC DNA]</scope>
</reference>
<dbReference type="InterPro" id="IPR019775">
    <property type="entry name" value="WD40_repeat_CS"/>
</dbReference>
<evidence type="ECO:0000256" key="5">
    <source>
        <dbReference type="SAM" id="MobiDB-lite"/>
    </source>
</evidence>
<dbReference type="OMA" id="CFVPRGV"/>
<evidence type="ECO:0000313" key="6">
    <source>
        <dbReference type="EMBL" id="EZA55869.1"/>
    </source>
</evidence>
<feature type="repeat" description="WD" evidence="4">
    <location>
        <begin position="226"/>
        <end position="268"/>
    </location>
</feature>
<protein>
    <submittedName>
        <fullName evidence="6">Periodic tryptophan protein 1-like protein</fullName>
    </submittedName>
</protein>
<keyword evidence="3" id="KW-0677">Repeat</keyword>
<dbReference type="PANTHER" id="PTHR14091">
    <property type="entry name" value="PERIODIC TRYPTOPHAN PROTEIN 1"/>
    <property type="match status" value="1"/>
</dbReference>
<dbReference type="Pfam" id="PF00400">
    <property type="entry name" value="WD40"/>
    <property type="match status" value="3"/>
</dbReference>
<dbReference type="EMBL" id="QOIP01000011">
    <property type="protein sequence ID" value="RLU16660.1"/>
    <property type="molecule type" value="Genomic_DNA"/>
</dbReference>
<sequence length="467" mass="52366">MSTDDVNSREIKANYRTCTAWVKRGVAAAVPEKVELKPDELERIIKEAKSTLQVEDDEDSDEEASTSRQQLDTAQGGSDEYNFEAYDNESGSIYCNIANVASFGTGGKDPFITNSEADSDDEDDIIKSDDNLLLFGHVEEDASTLEVFVYNEREGSFYCHHDILLSSIPMCVEWLNYDTSDPKPGNLCAIGFMTPVIEVWDLDLMNCLEPAYTLGCNPSKKKKKKRVGHRKAVLDVAWNQNYTHVLASGSVDETVLLWDLENCQPVTKFEPFDNFVQTLHWHPTETHQLLTGCADNFVRLFDCKENQLARSWKVSGEVEKVLWNHYEPNHYITSTNNGYIEYFDIRADKPLWQMKAHNDTVSGLSLSTSCRGLLVSCSTDSVIKVWDLIDHSNPVLIREQTDNLGTVLCLAANPDNGFLFAAGGDNKENNYKVLDLMSVPAVQEKFSKPTTSSGSATKVEKMDIEDT</sequence>
<dbReference type="PROSITE" id="PS50082">
    <property type="entry name" value="WD_REPEATS_2"/>
    <property type="match status" value="2"/>
</dbReference>
<evidence type="ECO:0000256" key="3">
    <source>
        <dbReference type="ARBA" id="ARBA00022737"/>
    </source>
</evidence>
<dbReference type="STRING" id="2015173.A0A026WL90"/>
<dbReference type="PRINTS" id="PR00320">
    <property type="entry name" value="GPROTEINBRPT"/>
</dbReference>
<dbReference type="AlphaFoldDB" id="A0A026WL90"/>
<feature type="compositionally biased region" description="Basic and acidic residues" evidence="5">
    <location>
        <begin position="458"/>
        <end position="467"/>
    </location>
</feature>
<reference evidence="7" key="3">
    <citation type="submission" date="2018-07" db="EMBL/GenBank/DDBJ databases">
        <authorList>
            <person name="Mckenzie S.K."/>
            <person name="Kronauer D.J.C."/>
        </authorList>
    </citation>
    <scope>NUCLEOTIDE SEQUENCE</scope>
    <source>
        <strain evidence="7">Clonal line C1</strain>
    </source>
</reference>
<dbReference type="EMBL" id="KK107183">
    <property type="protein sequence ID" value="EZA55869.1"/>
    <property type="molecule type" value="Genomic_DNA"/>
</dbReference>
<gene>
    <name evidence="7" type="ORF">DMN91_010728</name>
    <name evidence="6" type="ORF">X777_04088</name>
</gene>
<dbReference type="Proteomes" id="UP000279307">
    <property type="component" value="Chromosome 11"/>
</dbReference>
<dbReference type="PANTHER" id="PTHR14091:SF0">
    <property type="entry name" value="PERIODIC TRYPTOPHAN PROTEIN 1 HOMOLOG"/>
    <property type="match status" value="1"/>
</dbReference>
<feature type="repeat" description="WD" evidence="4">
    <location>
        <begin position="354"/>
        <end position="388"/>
    </location>
</feature>
<proteinExistence type="predicted"/>
<keyword evidence="2 4" id="KW-0853">WD repeat</keyword>
<dbReference type="GO" id="GO:0006364">
    <property type="term" value="P:rRNA processing"/>
    <property type="evidence" value="ECO:0007669"/>
    <property type="project" value="InterPro"/>
</dbReference>
<accession>A0A026WL90</accession>
<dbReference type="InterPro" id="IPR020472">
    <property type="entry name" value="WD40_PAC1"/>
</dbReference>